<name>A0A094JFL2_9GAMM</name>
<comment type="caution">
    <text evidence="1">The sequence shown here is derived from an EMBL/GenBank/DDBJ whole genome shotgun (WGS) entry which is preliminary data.</text>
</comment>
<evidence type="ECO:0000313" key="2">
    <source>
        <dbReference type="Proteomes" id="UP000029264"/>
    </source>
</evidence>
<evidence type="ECO:0000313" key="1">
    <source>
        <dbReference type="EMBL" id="KFZ36809.1"/>
    </source>
</evidence>
<protein>
    <submittedName>
        <fullName evidence="1">Uncharacterized protein</fullName>
    </submittedName>
</protein>
<organism evidence="1 2">
    <name type="scientific">Shewanella mangrovi</name>
    <dbReference type="NCBI Taxonomy" id="1515746"/>
    <lineage>
        <taxon>Bacteria</taxon>
        <taxon>Pseudomonadati</taxon>
        <taxon>Pseudomonadota</taxon>
        <taxon>Gammaproteobacteria</taxon>
        <taxon>Alteromonadales</taxon>
        <taxon>Shewanellaceae</taxon>
        <taxon>Shewanella</taxon>
    </lineage>
</organism>
<dbReference type="EMBL" id="JPEO01000012">
    <property type="protein sequence ID" value="KFZ36809.1"/>
    <property type="molecule type" value="Genomic_DNA"/>
</dbReference>
<dbReference type="eggNOG" id="ENOG5031I9T">
    <property type="taxonomic scope" value="Bacteria"/>
</dbReference>
<dbReference type="AlphaFoldDB" id="A0A094JFL2"/>
<dbReference type="RefSeq" id="WP_037444102.1">
    <property type="nucleotide sequence ID" value="NZ_JPEO01000012.1"/>
</dbReference>
<keyword evidence="2" id="KW-1185">Reference proteome</keyword>
<sequence>MAQIFEVLPNDAEIEALTTPKNRQAAKALQHRRDVRRRLDDCLERLQLRRALDLDEDESF</sequence>
<proteinExistence type="predicted"/>
<dbReference type="OrthoDB" id="6269716at2"/>
<accession>A0A094JFL2</accession>
<dbReference type="Proteomes" id="UP000029264">
    <property type="component" value="Unassembled WGS sequence"/>
</dbReference>
<gene>
    <name evidence="1" type="ORF">HR45_14425</name>
</gene>
<reference evidence="1 2" key="1">
    <citation type="submission" date="2014-06" db="EMBL/GenBank/DDBJ databases">
        <title>Shewanella sp. YQH10.</title>
        <authorList>
            <person name="Liu Y."/>
            <person name="Zeng R."/>
        </authorList>
    </citation>
    <scope>NUCLEOTIDE SEQUENCE [LARGE SCALE GENOMIC DNA]</scope>
    <source>
        <strain evidence="1 2">YQH10</strain>
    </source>
</reference>
<dbReference type="STRING" id="1515746.HR45_14425"/>